<dbReference type="RefSeq" id="WP_169789399.1">
    <property type="nucleotide sequence ID" value="NZ_BJYZ01000028.1"/>
</dbReference>
<dbReference type="CDD" id="cd00130">
    <property type="entry name" value="PAS"/>
    <property type="match status" value="1"/>
</dbReference>
<dbReference type="SUPFAM" id="SSF55874">
    <property type="entry name" value="ATPase domain of HSP90 chaperone/DNA topoisomerase II/histidine kinase"/>
    <property type="match status" value="1"/>
</dbReference>
<dbReference type="InterPro" id="IPR003594">
    <property type="entry name" value="HATPase_dom"/>
</dbReference>
<keyword evidence="4" id="KW-0808">Transferase</keyword>
<dbReference type="SMART" id="SM00091">
    <property type="entry name" value="PAS"/>
    <property type="match status" value="2"/>
</dbReference>
<dbReference type="PANTHER" id="PTHR43065:SF42">
    <property type="entry name" value="TWO-COMPONENT SENSOR PPRA"/>
    <property type="match status" value="1"/>
</dbReference>
<evidence type="ECO:0000256" key="4">
    <source>
        <dbReference type="ARBA" id="ARBA00022679"/>
    </source>
</evidence>
<evidence type="ECO:0000313" key="10">
    <source>
        <dbReference type="EMBL" id="GEO41481.1"/>
    </source>
</evidence>
<dbReference type="InterPro" id="IPR000014">
    <property type="entry name" value="PAS"/>
</dbReference>
<dbReference type="InterPro" id="IPR029016">
    <property type="entry name" value="GAF-like_dom_sf"/>
</dbReference>
<feature type="domain" description="PAS" evidence="9">
    <location>
        <begin position="475"/>
        <end position="515"/>
    </location>
</feature>
<keyword evidence="5" id="KW-0418">Kinase</keyword>
<feature type="domain" description="Response regulatory" evidence="8">
    <location>
        <begin position="851"/>
        <end position="966"/>
    </location>
</feature>
<dbReference type="InterPro" id="IPR005467">
    <property type="entry name" value="His_kinase_dom"/>
</dbReference>
<keyword evidence="3 6" id="KW-0597">Phosphoprotein</keyword>
<dbReference type="SUPFAM" id="SSF55785">
    <property type="entry name" value="PYP-like sensor domain (PAS domain)"/>
    <property type="match status" value="3"/>
</dbReference>
<evidence type="ECO:0000313" key="11">
    <source>
        <dbReference type="Proteomes" id="UP000321523"/>
    </source>
</evidence>
<dbReference type="AlphaFoldDB" id="A0A512DYB9"/>
<dbReference type="InterPro" id="IPR003661">
    <property type="entry name" value="HisK_dim/P_dom"/>
</dbReference>
<dbReference type="SMART" id="SM00388">
    <property type="entry name" value="HisKA"/>
    <property type="match status" value="1"/>
</dbReference>
<dbReference type="EC" id="2.7.13.3" evidence="2"/>
<dbReference type="PRINTS" id="PR00344">
    <property type="entry name" value="BCTRLSENSOR"/>
</dbReference>
<dbReference type="SMART" id="SM00448">
    <property type="entry name" value="REC"/>
    <property type="match status" value="1"/>
</dbReference>
<dbReference type="Gene3D" id="3.30.450.20">
    <property type="entry name" value="PAS domain"/>
    <property type="match status" value="3"/>
</dbReference>
<dbReference type="InterPro" id="IPR004358">
    <property type="entry name" value="Sig_transdc_His_kin-like_C"/>
</dbReference>
<dbReference type="PANTHER" id="PTHR43065">
    <property type="entry name" value="SENSOR HISTIDINE KINASE"/>
    <property type="match status" value="1"/>
</dbReference>
<dbReference type="Pfam" id="PF01590">
    <property type="entry name" value="GAF"/>
    <property type="match status" value="1"/>
</dbReference>
<dbReference type="PROSITE" id="PS50110">
    <property type="entry name" value="RESPONSE_REGULATORY"/>
    <property type="match status" value="1"/>
</dbReference>
<dbReference type="SUPFAM" id="SSF47384">
    <property type="entry name" value="Homodimeric domain of signal transducing histidine kinase"/>
    <property type="match status" value="1"/>
</dbReference>
<dbReference type="InterPro" id="IPR036097">
    <property type="entry name" value="HisK_dim/P_sf"/>
</dbReference>
<dbReference type="Gene3D" id="3.40.50.2300">
    <property type="match status" value="1"/>
</dbReference>
<dbReference type="InterPro" id="IPR036890">
    <property type="entry name" value="HATPase_C_sf"/>
</dbReference>
<dbReference type="InterPro" id="IPR001610">
    <property type="entry name" value="PAC"/>
</dbReference>
<organism evidence="10 11">
    <name type="scientific">Skermanella aerolata</name>
    <dbReference type="NCBI Taxonomy" id="393310"/>
    <lineage>
        <taxon>Bacteria</taxon>
        <taxon>Pseudomonadati</taxon>
        <taxon>Pseudomonadota</taxon>
        <taxon>Alphaproteobacteria</taxon>
        <taxon>Rhodospirillales</taxon>
        <taxon>Azospirillaceae</taxon>
        <taxon>Skermanella</taxon>
    </lineage>
</organism>
<comment type="caution">
    <text evidence="10">The sequence shown here is derived from an EMBL/GenBank/DDBJ whole genome shotgun (WGS) entry which is preliminary data.</text>
</comment>
<dbReference type="SMART" id="SM00086">
    <property type="entry name" value="PAC"/>
    <property type="match status" value="2"/>
</dbReference>
<dbReference type="EMBL" id="BJYZ01000028">
    <property type="protein sequence ID" value="GEO41481.1"/>
    <property type="molecule type" value="Genomic_DNA"/>
</dbReference>
<comment type="catalytic activity">
    <reaction evidence="1">
        <text>ATP + protein L-histidine = ADP + protein N-phospho-L-histidine.</text>
        <dbReference type="EC" id="2.7.13.3"/>
    </reaction>
</comment>
<dbReference type="Pfam" id="PF00072">
    <property type="entry name" value="Response_reg"/>
    <property type="match status" value="1"/>
</dbReference>
<evidence type="ECO:0000259" key="9">
    <source>
        <dbReference type="PROSITE" id="PS50112"/>
    </source>
</evidence>
<accession>A0A512DYB9</accession>
<dbReference type="InterPro" id="IPR001789">
    <property type="entry name" value="Sig_transdc_resp-reg_receiver"/>
</dbReference>
<evidence type="ECO:0000256" key="3">
    <source>
        <dbReference type="ARBA" id="ARBA00022553"/>
    </source>
</evidence>
<proteinExistence type="predicted"/>
<name>A0A512DYB9_9PROT</name>
<dbReference type="SUPFAM" id="SSF52172">
    <property type="entry name" value="CheY-like"/>
    <property type="match status" value="1"/>
</dbReference>
<gene>
    <name evidence="10" type="ORF">SAE02_56290</name>
</gene>
<keyword evidence="11" id="KW-1185">Reference proteome</keyword>
<dbReference type="Proteomes" id="UP000321523">
    <property type="component" value="Unassembled WGS sequence"/>
</dbReference>
<dbReference type="PROSITE" id="PS50112">
    <property type="entry name" value="PAS"/>
    <property type="match status" value="1"/>
</dbReference>
<feature type="modified residue" description="4-aspartylphosphate" evidence="6">
    <location>
        <position position="901"/>
    </location>
</feature>
<dbReference type="InterPro" id="IPR011006">
    <property type="entry name" value="CheY-like_superfamily"/>
</dbReference>
<reference evidence="10 11" key="1">
    <citation type="submission" date="2019-07" db="EMBL/GenBank/DDBJ databases">
        <title>Whole genome shotgun sequence of Skermanella aerolata NBRC 106429.</title>
        <authorList>
            <person name="Hosoyama A."/>
            <person name="Uohara A."/>
            <person name="Ohji S."/>
            <person name="Ichikawa N."/>
        </authorList>
    </citation>
    <scope>NUCLEOTIDE SEQUENCE [LARGE SCALE GENOMIC DNA]</scope>
    <source>
        <strain evidence="10 11">NBRC 106429</strain>
    </source>
</reference>
<dbReference type="InterPro" id="IPR003018">
    <property type="entry name" value="GAF"/>
</dbReference>
<dbReference type="SMART" id="SM00387">
    <property type="entry name" value="HATPase_c"/>
    <property type="match status" value="1"/>
</dbReference>
<dbReference type="Gene3D" id="3.30.450.40">
    <property type="match status" value="1"/>
</dbReference>
<feature type="domain" description="Histidine kinase" evidence="7">
    <location>
        <begin position="599"/>
        <end position="828"/>
    </location>
</feature>
<evidence type="ECO:0000259" key="7">
    <source>
        <dbReference type="PROSITE" id="PS50109"/>
    </source>
</evidence>
<dbReference type="InterPro" id="IPR013655">
    <property type="entry name" value="PAS_fold_3"/>
</dbReference>
<dbReference type="InterPro" id="IPR013656">
    <property type="entry name" value="PAS_4"/>
</dbReference>
<dbReference type="Gene3D" id="1.10.287.130">
    <property type="match status" value="1"/>
</dbReference>
<dbReference type="Pfam" id="PF02518">
    <property type="entry name" value="HATPase_c"/>
    <property type="match status" value="1"/>
</dbReference>
<dbReference type="SMART" id="SM00065">
    <property type="entry name" value="GAF"/>
    <property type="match status" value="1"/>
</dbReference>
<evidence type="ECO:0000259" key="8">
    <source>
        <dbReference type="PROSITE" id="PS50110"/>
    </source>
</evidence>
<dbReference type="InterPro" id="IPR035965">
    <property type="entry name" value="PAS-like_dom_sf"/>
</dbReference>
<evidence type="ECO:0000256" key="6">
    <source>
        <dbReference type="PROSITE-ProRule" id="PRU00169"/>
    </source>
</evidence>
<dbReference type="CDD" id="cd00082">
    <property type="entry name" value="HisKA"/>
    <property type="match status" value="1"/>
</dbReference>
<sequence>MGASMRARDWEGSPLGHPAHWPAPLRTSIGIMLNSRHPMYVAWGPELAFFHNDSFIPILGGRHPVLPGIPMAELWPDLWDKIGDLVARVMAGESVWQDDFPVVMSRNGHPEEAWFTFSWSPIHDDNGQVGGLLCACMETTGEVRNRSQVAVQLGLADRLRRLFDNAPSFMAVLREPGHVYEFANASYRQLVGNREIIGKSVREALPELEEQGFISLLDRVYATGEPYVGRAVRVMLRRGPDEAEEELFVDFIFQPICGADSQTNGILIDGSDVTDLVRARERSACLVELGDRLRDLNDTGEIAQAAAELLGRTLGVCRAGYGRVDPSGQLVTVERDWSDGTASSIAGVHRFRNYGTFAATLHRGEILVIPDVAFDPRTADSTQALSQIGVAALINVPVIEDGRLAAVLYIHSSEPRTWSQREVDLIRDIADRTWAAAERARSESSLHRLNRTLEEQVAERTRDRDRMWRLSTDIMLVARFDGTIIALNPAWGTLLGWTEDELIGTSFLDLVHEDDVAATTGEAARLNKGLVTLRFENRYRHKDGSYRWLSWAAVPDETYIHAVGRDITAEREALDALRTAEEALRHAQKMEAVGQLTGGVAHDFNNLLQAILGNLDMLKDKLERQDALEGRDDLLRHVRFATQAGDRAAILTQRLLAFARRQPLAPTSLNLNALVGGMQELLQRSVGEAIQVEAILSGGLWRTWADANQVENGLLNLAINARDAMPSGGKLTIETANTHLDNTYVTAEFGLTPGEYVVLCVTDTGAGMSPDVQARAFEPFYTTKPIGQGTGLGLSQLYGFARQSGGHAAIYSEEGKGTTVKLYLPRHHEAVQAEPVVPALPEPEPAQEGETILVLEDEGLVRMLLVQTLERQGYRVIEAHEPQVALDALETEPKIDLLATDVGLPGMNGRQVAEIARRLKPEIAVLFLTGYAHNAALGDEPLSPRTQVLSKPFNARALLTKISAMLESGG</sequence>
<evidence type="ECO:0000256" key="2">
    <source>
        <dbReference type="ARBA" id="ARBA00012438"/>
    </source>
</evidence>
<dbReference type="Pfam" id="PF08448">
    <property type="entry name" value="PAS_4"/>
    <property type="match status" value="2"/>
</dbReference>
<dbReference type="CDD" id="cd16919">
    <property type="entry name" value="HATPase_CckA-like"/>
    <property type="match status" value="1"/>
</dbReference>
<dbReference type="PROSITE" id="PS50109">
    <property type="entry name" value="HIS_KIN"/>
    <property type="match status" value="1"/>
</dbReference>
<dbReference type="GO" id="GO:0000155">
    <property type="term" value="F:phosphorelay sensor kinase activity"/>
    <property type="evidence" value="ECO:0007669"/>
    <property type="project" value="InterPro"/>
</dbReference>
<dbReference type="Pfam" id="PF08447">
    <property type="entry name" value="PAS_3"/>
    <property type="match status" value="1"/>
</dbReference>
<dbReference type="Gene3D" id="3.30.565.10">
    <property type="entry name" value="Histidine kinase-like ATPase, C-terminal domain"/>
    <property type="match status" value="1"/>
</dbReference>
<evidence type="ECO:0000256" key="5">
    <source>
        <dbReference type="ARBA" id="ARBA00022777"/>
    </source>
</evidence>
<dbReference type="SUPFAM" id="SSF55781">
    <property type="entry name" value="GAF domain-like"/>
    <property type="match status" value="1"/>
</dbReference>
<dbReference type="NCBIfam" id="TIGR00229">
    <property type="entry name" value="sensory_box"/>
    <property type="match status" value="1"/>
</dbReference>
<evidence type="ECO:0000256" key="1">
    <source>
        <dbReference type="ARBA" id="ARBA00000085"/>
    </source>
</evidence>
<protein>
    <recommendedName>
        <fullName evidence="2">histidine kinase</fullName>
        <ecNumber evidence="2">2.7.13.3</ecNumber>
    </recommendedName>
</protein>